<reference evidence="4 5" key="1">
    <citation type="submission" date="2019-06" db="EMBL/GenBank/DDBJ databases">
        <title>Sequencing the genomes of 1000 actinobacteria strains.</title>
        <authorList>
            <person name="Klenk H.-P."/>
        </authorList>
    </citation>
    <scope>NUCLEOTIDE SEQUENCE [LARGE SCALE GENOMIC DNA]</scope>
    <source>
        <strain evidence="4 5">DSM 45301</strain>
    </source>
</reference>
<keyword evidence="1" id="KW-0479">Metal-binding</keyword>
<dbReference type="Proteomes" id="UP000315677">
    <property type="component" value="Unassembled WGS sequence"/>
</dbReference>
<comment type="caution">
    <text evidence="4">The sequence shown here is derived from an EMBL/GenBank/DDBJ whole genome shotgun (WGS) entry which is preliminary data.</text>
</comment>
<dbReference type="GO" id="GO:0008484">
    <property type="term" value="F:sulfuric ester hydrolase activity"/>
    <property type="evidence" value="ECO:0007669"/>
    <property type="project" value="TreeGrafter"/>
</dbReference>
<dbReference type="AlphaFoldDB" id="A0A543DNE3"/>
<dbReference type="GO" id="GO:0005737">
    <property type="term" value="C:cytoplasm"/>
    <property type="evidence" value="ECO:0007669"/>
    <property type="project" value="TreeGrafter"/>
</dbReference>
<dbReference type="PANTHER" id="PTHR45953:SF1">
    <property type="entry name" value="IDURONATE 2-SULFATASE"/>
    <property type="match status" value="1"/>
</dbReference>
<dbReference type="SUPFAM" id="SSF53649">
    <property type="entry name" value="Alkaline phosphatase-like"/>
    <property type="match status" value="1"/>
</dbReference>
<dbReference type="PANTHER" id="PTHR45953">
    <property type="entry name" value="IDURONATE 2-SULFATASE"/>
    <property type="match status" value="1"/>
</dbReference>
<dbReference type="Pfam" id="PF00884">
    <property type="entry name" value="Sulfatase"/>
    <property type="match status" value="1"/>
</dbReference>
<proteinExistence type="predicted"/>
<evidence type="ECO:0000313" key="5">
    <source>
        <dbReference type="Proteomes" id="UP000315677"/>
    </source>
</evidence>
<feature type="domain" description="Sulfatase N-terminal" evidence="3">
    <location>
        <begin position="10"/>
        <end position="345"/>
    </location>
</feature>
<name>A0A543DNE3_9PSEU</name>
<sequence length="505" mass="56066">MSVPERSTPPNILLIMTDQQRADFTAAGGLGLDTMPFVDSLAARGTAFPGAYTSYPACVPARTSLLTGRFPTAHRVRQNSVPTAATFAEDMLDVVRKAGYSTHFVGKPHMHRGPDDFDSFRGPFMHTHGPEDGRSEEESAFDAWLRELDHGVHPEPTPFPLECQLPYRIASGAVEALDEADPDRPVFLWASFPEPHNPYQVPEPYFSLFGEDEVPDRLAGPEAIERKSGKYRWLRELTEQKRPGYDAGWRRYRANYLGMLRLLDDQIRRLVEHLGPRAENTVIVFLADHGDYVGEYGLQRKGAGMPECLVRIPLQFTGPGIAAQRRSELVSMVDVLPTLCALAGAPVPEGVQGRSLAPLLAGEDPPPGEFDSVYAELGYGGVPYGDDERPPLHFPYEGATFDELNSVTQSGGQRMVRLGRHKLLMDGEGRGELYDLDADPAELDNRFEDPEFAEVRDALLVRLVRWTVRVADDLPTGAYRAKTAPHNWRWATPAHPSTTTGSREH</sequence>
<evidence type="ECO:0000256" key="2">
    <source>
        <dbReference type="ARBA" id="ARBA00022801"/>
    </source>
</evidence>
<protein>
    <submittedName>
        <fullName evidence="4">Arylsulfatase A-like enzyme</fullName>
    </submittedName>
</protein>
<organism evidence="4 5">
    <name type="scientific">Pseudonocardia kunmingensis</name>
    <dbReference type="NCBI Taxonomy" id="630975"/>
    <lineage>
        <taxon>Bacteria</taxon>
        <taxon>Bacillati</taxon>
        <taxon>Actinomycetota</taxon>
        <taxon>Actinomycetes</taxon>
        <taxon>Pseudonocardiales</taxon>
        <taxon>Pseudonocardiaceae</taxon>
        <taxon>Pseudonocardia</taxon>
    </lineage>
</organism>
<evidence type="ECO:0000259" key="3">
    <source>
        <dbReference type="Pfam" id="PF00884"/>
    </source>
</evidence>
<evidence type="ECO:0000256" key="1">
    <source>
        <dbReference type="ARBA" id="ARBA00022723"/>
    </source>
</evidence>
<keyword evidence="5" id="KW-1185">Reference proteome</keyword>
<dbReference type="GO" id="GO:0046872">
    <property type="term" value="F:metal ion binding"/>
    <property type="evidence" value="ECO:0007669"/>
    <property type="project" value="UniProtKB-KW"/>
</dbReference>
<evidence type="ECO:0000313" key="4">
    <source>
        <dbReference type="EMBL" id="TQM10864.1"/>
    </source>
</evidence>
<dbReference type="Gene3D" id="3.40.720.10">
    <property type="entry name" value="Alkaline Phosphatase, subunit A"/>
    <property type="match status" value="1"/>
</dbReference>
<dbReference type="InterPro" id="IPR000917">
    <property type="entry name" value="Sulfatase_N"/>
</dbReference>
<dbReference type="InterPro" id="IPR017850">
    <property type="entry name" value="Alkaline_phosphatase_core_sf"/>
</dbReference>
<dbReference type="EMBL" id="VFPA01000002">
    <property type="protein sequence ID" value="TQM10864.1"/>
    <property type="molecule type" value="Genomic_DNA"/>
</dbReference>
<accession>A0A543DNE3</accession>
<keyword evidence="2" id="KW-0378">Hydrolase</keyword>
<gene>
    <name evidence="4" type="ORF">FB558_3387</name>
</gene>